<protein>
    <submittedName>
        <fullName evidence="3">DNA methyltransferase</fullName>
    </submittedName>
</protein>
<dbReference type="GO" id="GO:0008168">
    <property type="term" value="F:methyltransferase activity"/>
    <property type="evidence" value="ECO:0007669"/>
    <property type="project" value="UniProtKB-KW"/>
</dbReference>
<dbReference type="GO" id="GO:0032259">
    <property type="term" value="P:methylation"/>
    <property type="evidence" value="ECO:0007669"/>
    <property type="project" value="UniProtKB-KW"/>
</dbReference>
<dbReference type="SUPFAM" id="SSF53335">
    <property type="entry name" value="S-adenosyl-L-methionine-dependent methyltransferases"/>
    <property type="match status" value="1"/>
</dbReference>
<evidence type="ECO:0000313" key="3">
    <source>
        <dbReference type="EMBL" id="KOO69270.1"/>
    </source>
</evidence>
<accession>A0A8E1QYN9</accession>
<dbReference type="Gene3D" id="1.10.10.1110">
    <property type="entry name" value="Methyltransferase PG1098, N-terminal domain"/>
    <property type="match status" value="1"/>
</dbReference>
<organism evidence="3 4">
    <name type="scientific">Xylanibacter rarus</name>
    <dbReference type="NCBI Taxonomy" id="1676614"/>
    <lineage>
        <taxon>Bacteria</taxon>
        <taxon>Pseudomonadati</taxon>
        <taxon>Bacteroidota</taxon>
        <taxon>Bacteroidia</taxon>
        <taxon>Bacteroidales</taxon>
        <taxon>Prevotellaceae</taxon>
        <taxon>Xylanibacter</taxon>
    </lineage>
</organism>
<dbReference type="InterPro" id="IPR029063">
    <property type="entry name" value="SAM-dependent_MTases_sf"/>
</dbReference>
<dbReference type="EMBL" id="LFQU01000004">
    <property type="protein sequence ID" value="KOO69270.1"/>
    <property type="molecule type" value="Genomic_DNA"/>
</dbReference>
<keyword evidence="4" id="KW-1185">Reference proteome</keyword>
<evidence type="ECO:0000259" key="1">
    <source>
        <dbReference type="Pfam" id="PF18096"/>
    </source>
</evidence>
<dbReference type="InterPro" id="IPR054168">
    <property type="entry name" value="PG_1098_Fer"/>
</dbReference>
<reference evidence="3 4" key="1">
    <citation type="submission" date="2015-06" db="EMBL/GenBank/DDBJ databases">
        <title>Prevotella sp. 109, sp. nov., a novel member of the family Prevotellaceae isolated from human faeces.</title>
        <authorList>
            <person name="Shkoporov A.N."/>
            <person name="Chaplin A.V."/>
            <person name="Kafarskaia L.I."/>
            <person name="Efimov B.A."/>
        </authorList>
    </citation>
    <scope>NUCLEOTIDE SEQUENCE [LARGE SCALE GENOMIC DNA]</scope>
    <source>
        <strain evidence="3 4">109</strain>
    </source>
</reference>
<dbReference type="AlphaFoldDB" id="A0A8E1QYN9"/>
<dbReference type="Pfam" id="PF22013">
    <property type="entry name" value="PG_1098_Fer"/>
    <property type="match status" value="1"/>
</dbReference>
<feature type="domain" description="PG-1098 ferredoxin-like" evidence="2">
    <location>
        <begin position="300"/>
        <end position="342"/>
    </location>
</feature>
<comment type="caution">
    <text evidence="3">The sequence shown here is derived from an EMBL/GenBank/DDBJ whole genome shotgun (WGS) entry which is preliminary data.</text>
</comment>
<dbReference type="InterPro" id="IPR041497">
    <property type="entry name" value="Thump-like"/>
</dbReference>
<proteinExistence type="predicted"/>
<keyword evidence="3" id="KW-0489">Methyltransferase</keyword>
<dbReference type="Gene3D" id="3.40.50.150">
    <property type="entry name" value="Vaccinia Virus protein VP39"/>
    <property type="match status" value="1"/>
</dbReference>
<keyword evidence="3" id="KW-0808">Transferase</keyword>
<sequence>MKTMNTEEFIMLHRNDDVRALALKAAGAKDIDLGYALDQIAGWQTARRKLPQWAATEGIKYPPHLSMEQCSSEQTAIYKADVAQRLVSGLPREAESVLVDLTGGLGVDFSYMARRFSRGVYVERQSHLCELSRHNMGVLGISQAEVVCTDSEQFMGQMGHVTMIFADPARRDSHGGRTFAVADCTPDVLAMRDEMLAKADFVMLKLSPMLDWHKTVADFGSCVGEVHIVSAGNECKELLLVMSARFDGLTSVTCVNDGSIFSYNPQTDIQRNITDEDGTGDDAGGNGSHAPLSLQPGMSLYEPNPSVMKAGCFGRIEAAFGARQISRDSHLFVSEQRAVGFPGRAFVIKAISSMNRKELKKALGGIGKANITTRNFPMKAEELRKRLKLGDGGDCYIMATTTADGSHVLIICAKE</sequence>
<feature type="domain" description="THUMP-like" evidence="1">
    <location>
        <begin position="343"/>
        <end position="414"/>
    </location>
</feature>
<dbReference type="RefSeq" id="WP_053397857.1">
    <property type="nucleotide sequence ID" value="NZ_LFQU01000004.1"/>
</dbReference>
<dbReference type="Pfam" id="PF18096">
    <property type="entry name" value="Thump_like"/>
    <property type="match status" value="1"/>
</dbReference>
<dbReference type="Proteomes" id="UP000036951">
    <property type="component" value="Unassembled WGS sequence"/>
</dbReference>
<name>A0A8E1QYN9_9BACT</name>
<evidence type="ECO:0000259" key="2">
    <source>
        <dbReference type="Pfam" id="PF22013"/>
    </source>
</evidence>
<dbReference type="OrthoDB" id="1000417at2"/>
<evidence type="ECO:0000313" key="4">
    <source>
        <dbReference type="Proteomes" id="UP000036951"/>
    </source>
</evidence>
<gene>
    <name evidence="3" type="ORF">ACU52_03910</name>
</gene>